<evidence type="ECO:0000313" key="8">
    <source>
        <dbReference type="EMBL" id="CAH2094604.1"/>
    </source>
</evidence>
<evidence type="ECO:0000259" key="7">
    <source>
        <dbReference type="Pfam" id="PF00291"/>
    </source>
</evidence>
<dbReference type="CDD" id="cd01561">
    <property type="entry name" value="CBS_like"/>
    <property type="match status" value="1"/>
</dbReference>
<evidence type="ECO:0000256" key="5">
    <source>
        <dbReference type="ARBA" id="ARBA00022898"/>
    </source>
</evidence>
<dbReference type="Gene3D" id="3.40.50.1100">
    <property type="match status" value="2"/>
</dbReference>
<proteinExistence type="inferred from homology"/>
<evidence type="ECO:0000256" key="2">
    <source>
        <dbReference type="ARBA" id="ARBA00007103"/>
    </source>
</evidence>
<evidence type="ECO:0000256" key="3">
    <source>
        <dbReference type="ARBA" id="ARBA00022605"/>
    </source>
</evidence>
<dbReference type="Pfam" id="PF00291">
    <property type="entry name" value="PALP"/>
    <property type="match status" value="1"/>
</dbReference>
<keyword evidence="4" id="KW-0808">Transferase</keyword>
<dbReference type="InterPro" id="IPR036052">
    <property type="entry name" value="TrpB-like_PALP_sf"/>
</dbReference>
<dbReference type="InterPro" id="IPR050214">
    <property type="entry name" value="Cys_Synth/Cystath_Beta-Synth"/>
</dbReference>
<dbReference type="InterPro" id="IPR001926">
    <property type="entry name" value="TrpB-like_PALP"/>
</dbReference>
<evidence type="ECO:0000313" key="9">
    <source>
        <dbReference type="Proteomes" id="UP001153954"/>
    </source>
</evidence>
<organism evidence="8 9">
    <name type="scientific">Euphydryas editha</name>
    <name type="common">Edith's checkerspot</name>
    <dbReference type="NCBI Taxonomy" id="104508"/>
    <lineage>
        <taxon>Eukaryota</taxon>
        <taxon>Metazoa</taxon>
        <taxon>Ecdysozoa</taxon>
        <taxon>Arthropoda</taxon>
        <taxon>Hexapoda</taxon>
        <taxon>Insecta</taxon>
        <taxon>Pterygota</taxon>
        <taxon>Neoptera</taxon>
        <taxon>Endopterygota</taxon>
        <taxon>Lepidoptera</taxon>
        <taxon>Glossata</taxon>
        <taxon>Ditrysia</taxon>
        <taxon>Papilionoidea</taxon>
        <taxon>Nymphalidae</taxon>
        <taxon>Nymphalinae</taxon>
        <taxon>Euphydryas</taxon>
    </lineage>
</organism>
<comment type="cofactor">
    <cofactor evidence="1">
        <name>pyridoxal 5'-phosphate</name>
        <dbReference type="ChEBI" id="CHEBI:597326"/>
    </cofactor>
</comment>
<dbReference type="SUPFAM" id="SSF53686">
    <property type="entry name" value="Tryptophan synthase beta subunit-like PLP-dependent enzymes"/>
    <property type="match status" value="1"/>
</dbReference>
<gene>
    <name evidence="8" type="ORF">EEDITHA_LOCUS10154</name>
</gene>
<keyword evidence="6" id="KW-0198">Cysteine biosynthesis</keyword>
<comment type="caution">
    <text evidence="8">The sequence shown here is derived from an EMBL/GenBank/DDBJ whole genome shotgun (WGS) entry which is preliminary data.</text>
</comment>
<feature type="domain" description="Tryptophan synthase beta chain-like PALP" evidence="7">
    <location>
        <begin position="34"/>
        <end position="319"/>
    </location>
</feature>
<reference evidence="8" key="1">
    <citation type="submission" date="2022-03" db="EMBL/GenBank/DDBJ databases">
        <authorList>
            <person name="Tunstrom K."/>
        </authorList>
    </citation>
    <scope>NUCLEOTIDE SEQUENCE</scope>
</reference>
<comment type="similarity">
    <text evidence="2">Belongs to the cysteine synthase/cystathionine beta-synthase family.</text>
</comment>
<name>A0AAU9U6W4_EUPED</name>
<keyword evidence="3" id="KW-0028">Amino-acid biosynthesis</keyword>
<accession>A0AAU9U6W4</accession>
<dbReference type="Proteomes" id="UP001153954">
    <property type="component" value="Unassembled WGS sequence"/>
</dbReference>
<evidence type="ECO:0000256" key="4">
    <source>
        <dbReference type="ARBA" id="ARBA00022679"/>
    </source>
</evidence>
<evidence type="ECO:0000256" key="1">
    <source>
        <dbReference type="ARBA" id="ARBA00001933"/>
    </source>
</evidence>
<keyword evidence="9" id="KW-1185">Reference proteome</keyword>
<evidence type="ECO:0000256" key="6">
    <source>
        <dbReference type="ARBA" id="ARBA00023192"/>
    </source>
</evidence>
<dbReference type="InterPro" id="IPR046342">
    <property type="entry name" value="CBS_dom_sf"/>
</dbReference>
<dbReference type="EMBL" id="CAKOGL010000014">
    <property type="protein sequence ID" value="CAH2094604.1"/>
    <property type="molecule type" value="Genomic_DNA"/>
</dbReference>
<dbReference type="GO" id="GO:0016740">
    <property type="term" value="F:transferase activity"/>
    <property type="evidence" value="ECO:0007669"/>
    <property type="project" value="UniProtKB-KW"/>
</dbReference>
<protein>
    <recommendedName>
        <fullName evidence="7">Tryptophan synthase beta chain-like PALP domain-containing protein</fullName>
    </recommendedName>
</protein>
<dbReference type="PANTHER" id="PTHR10314">
    <property type="entry name" value="CYSTATHIONINE BETA-SYNTHASE"/>
    <property type="match status" value="1"/>
</dbReference>
<keyword evidence="5" id="KW-0663">Pyridoxal phosphate</keyword>
<dbReference type="FunFam" id="3.40.50.1100:FF:000006">
    <property type="entry name" value="Cysteine synthase"/>
    <property type="match status" value="1"/>
</dbReference>
<dbReference type="Gene3D" id="3.10.580.10">
    <property type="entry name" value="CBS-domain"/>
    <property type="match status" value="1"/>
</dbReference>
<dbReference type="AlphaFoldDB" id="A0AAU9U6W4"/>
<dbReference type="GO" id="GO:0006535">
    <property type="term" value="P:cysteine biosynthetic process from serine"/>
    <property type="evidence" value="ECO:0007669"/>
    <property type="project" value="UniProtKB-ARBA"/>
</dbReference>
<sequence>MFNLINSKQKLPSLRKDSLHWKSPYAQKLNNSILDFVGNTPLIKLNKIPKDHGLSCEIYAKCEYMNPGGSSKDRIALAMARDAESGKYIHEDTQFVEPTSGNTGIGVAFNAALLDKKSFIVTGEKNSSEKVNTMQILGAEVIVTRKSSTEIARQIKDANPDKVVMLDQFENNINPKIHYDTTGVEILEALGKVDMFVCGAGSGGTVSGAGHRIKEKCPKCTIIVAEPEGSTMFNVNGRKHPFLVEGIGGSTVPIVLDKSVVDDFEVITDEESFLMAREVIKKEGLLCGGSSGTAMAAAIKAARKYNLGPGHRIVVVLPDGIRNYMTKFVTNQWMEAHLFMDPPEHSMRWWKHPITNLKLTHLYPIINDDFTCLEAIEAMKTENVAIVVNREGWFVGAVSKDNFRHSATNPTKLPGKKSEDFNFNDPVTMHLVKDCYTLTKNGKKGMPTMGRLSRILDITSFVVIGQNTVDEGHFIPESVITADDVLEYISLYTDNEPSFGN</sequence>